<gene>
    <name evidence="2" type="ORF">CYNAS_LOCUS12925</name>
</gene>
<feature type="compositionally biased region" description="Basic and acidic residues" evidence="1">
    <location>
        <begin position="109"/>
        <end position="131"/>
    </location>
</feature>
<accession>A0AA36GZE7</accession>
<evidence type="ECO:0000313" key="3">
    <source>
        <dbReference type="Proteomes" id="UP001176961"/>
    </source>
</evidence>
<evidence type="ECO:0000313" key="2">
    <source>
        <dbReference type="EMBL" id="CAJ0600942.1"/>
    </source>
</evidence>
<proteinExistence type="predicted"/>
<comment type="caution">
    <text evidence="2">The sequence shown here is derived from an EMBL/GenBank/DDBJ whole genome shotgun (WGS) entry which is preliminary data.</text>
</comment>
<feature type="region of interest" description="Disordered" evidence="1">
    <location>
        <begin position="83"/>
        <end position="146"/>
    </location>
</feature>
<evidence type="ECO:0000256" key="1">
    <source>
        <dbReference type="SAM" id="MobiDB-lite"/>
    </source>
</evidence>
<protein>
    <submittedName>
        <fullName evidence="2">Uncharacterized protein</fullName>
    </submittedName>
</protein>
<organism evidence="2 3">
    <name type="scientific">Cylicocyclus nassatus</name>
    <name type="common">Nematode worm</name>
    <dbReference type="NCBI Taxonomy" id="53992"/>
    <lineage>
        <taxon>Eukaryota</taxon>
        <taxon>Metazoa</taxon>
        <taxon>Ecdysozoa</taxon>
        <taxon>Nematoda</taxon>
        <taxon>Chromadorea</taxon>
        <taxon>Rhabditida</taxon>
        <taxon>Rhabditina</taxon>
        <taxon>Rhabditomorpha</taxon>
        <taxon>Strongyloidea</taxon>
        <taxon>Strongylidae</taxon>
        <taxon>Cylicocyclus</taxon>
    </lineage>
</organism>
<dbReference type="AlphaFoldDB" id="A0AA36GZE7"/>
<reference evidence="2" key="1">
    <citation type="submission" date="2023-07" db="EMBL/GenBank/DDBJ databases">
        <authorList>
            <consortium name="CYATHOMIX"/>
        </authorList>
    </citation>
    <scope>NUCLEOTIDE SEQUENCE</scope>
    <source>
        <strain evidence="2">N/A</strain>
    </source>
</reference>
<dbReference type="Proteomes" id="UP001176961">
    <property type="component" value="Unassembled WGS sequence"/>
</dbReference>
<keyword evidence="3" id="KW-1185">Reference proteome</keyword>
<dbReference type="EMBL" id="CATQJL010000305">
    <property type="protein sequence ID" value="CAJ0600942.1"/>
    <property type="molecule type" value="Genomic_DNA"/>
</dbReference>
<sequence length="343" mass="37402">MSSMYKIPPVMPEGFDVKPLDIMYSIPSYHNTSKMESSAECNGVTEDLNDPVKMIEKKQQNLIKSIKDLGSTLEALLQEMGKCGAEPSSSKKSKVEKSASPPETAKPSSKKDKDAKKEARKAAKMEAKSKLASDAPAGKAVDKESAKPWILHEEERATITGQSLTACLPSALTEFPIEKLGEVSITATELDRPWLEVLSHVGERRNVAFKGQISNASSNASTTVNVSLGDKFLLEGGGTTLTCRISAWKLLGSALGLFSFKPEYSLHAIHQHRWLSKVDSILAGKLDKNEAIREASKFLSQFDAFGSHFRFGVADLVAKSVLSGSSPLPNNVELWFKRMETVV</sequence>
<name>A0AA36GZE7_CYLNA</name>
<feature type="compositionally biased region" description="Low complexity" evidence="1">
    <location>
        <begin position="98"/>
        <end position="107"/>
    </location>
</feature>